<feature type="region of interest" description="Disordered" evidence="1">
    <location>
        <begin position="1"/>
        <end position="27"/>
    </location>
</feature>
<sequence>MTGSDHWPNAANDGLNDALGRNTGMKREMSRRRVEGLTLALASAIAHGEPVWRSLRCMQRMLREDRQQRELPFNEHAPPF</sequence>
<evidence type="ECO:0000313" key="3">
    <source>
        <dbReference type="Proteomes" id="UP000655523"/>
    </source>
</evidence>
<reference evidence="2 3" key="1">
    <citation type="submission" date="2019-11" db="EMBL/GenBank/DDBJ databases">
        <title>Metabolism of dissolved organic matter in forest soils.</title>
        <authorList>
            <person name="Cyle K.T."/>
            <person name="Wilhelm R.C."/>
            <person name="Martinez C.E."/>
        </authorList>
    </citation>
    <scope>NUCLEOTIDE SEQUENCE [LARGE SCALE GENOMIC DNA]</scope>
    <source>
        <strain evidence="2 3">5N</strain>
    </source>
</reference>
<dbReference type="EMBL" id="WOEZ01000071">
    <property type="protein sequence ID" value="NPT55723.1"/>
    <property type="molecule type" value="Genomic_DNA"/>
</dbReference>
<dbReference type="RefSeq" id="WP_172165217.1">
    <property type="nucleotide sequence ID" value="NZ_WOEZ01000071.1"/>
</dbReference>
<name>A0A972SH92_9BURK</name>
<protein>
    <submittedName>
        <fullName evidence="2">Uncharacterized protein</fullName>
    </submittedName>
</protein>
<keyword evidence="3" id="KW-1185">Reference proteome</keyword>
<evidence type="ECO:0000313" key="2">
    <source>
        <dbReference type="EMBL" id="NPT55723.1"/>
    </source>
</evidence>
<dbReference type="Proteomes" id="UP000655523">
    <property type="component" value="Unassembled WGS sequence"/>
</dbReference>
<gene>
    <name evidence="2" type="ORF">GNZ13_14210</name>
</gene>
<accession>A0A972SH92</accession>
<proteinExistence type="predicted"/>
<evidence type="ECO:0000256" key="1">
    <source>
        <dbReference type="SAM" id="MobiDB-lite"/>
    </source>
</evidence>
<comment type="caution">
    <text evidence="2">The sequence shown here is derived from an EMBL/GenBank/DDBJ whole genome shotgun (WGS) entry which is preliminary data.</text>
</comment>
<dbReference type="AlphaFoldDB" id="A0A972SH92"/>
<organism evidence="2 3">
    <name type="scientific">Paraburkholderia elongata</name>
    <dbReference type="NCBI Taxonomy" id="2675747"/>
    <lineage>
        <taxon>Bacteria</taxon>
        <taxon>Pseudomonadati</taxon>
        <taxon>Pseudomonadota</taxon>
        <taxon>Betaproteobacteria</taxon>
        <taxon>Burkholderiales</taxon>
        <taxon>Burkholderiaceae</taxon>
        <taxon>Paraburkholderia</taxon>
    </lineage>
</organism>